<evidence type="ECO:0000259" key="7">
    <source>
        <dbReference type="Pfam" id="PF00370"/>
    </source>
</evidence>
<keyword evidence="6" id="KW-0067">ATP-binding</keyword>
<evidence type="ECO:0000256" key="6">
    <source>
        <dbReference type="RuleBase" id="RU367058"/>
    </source>
</evidence>
<name>G0W9S2_NAUDC</name>
<comment type="catalytic activity">
    <reaction evidence="5 6">
        <text>D-xylulose + ATP = D-xylulose 5-phosphate + ADP + H(+)</text>
        <dbReference type="Rhea" id="RHEA:10964"/>
        <dbReference type="ChEBI" id="CHEBI:15378"/>
        <dbReference type="ChEBI" id="CHEBI:17140"/>
        <dbReference type="ChEBI" id="CHEBI:30616"/>
        <dbReference type="ChEBI" id="CHEBI:57737"/>
        <dbReference type="ChEBI" id="CHEBI:456216"/>
        <dbReference type="EC" id="2.7.1.17"/>
    </reaction>
</comment>
<dbReference type="GO" id="GO:0005998">
    <property type="term" value="P:xylulose catabolic process"/>
    <property type="evidence" value="ECO:0007669"/>
    <property type="project" value="EnsemblFungi"/>
</dbReference>
<dbReference type="Pfam" id="PF02782">
    <property type="entry name" value="FGGY_C"/>
    <property type="match status" value="1"/>
</dbReference>
<dbReference type="GeneID" id="11494904"/>
<accession>G0W9S2</accession>
<dbReference type="InterPro" id="IPR018484">
    <property type="entry name" value="FGGY_N"/>
</dbReference>
<dbReference type="OMA" id="NSCALGG"/>
<dbReference type="eggNOG" id="KOG2531">
    <property type="taxonomic scope" value="Eukaryota"/>
</dbReference>
<dbReference type="EMBL" id="HE580270">
    <property type="protein sequence ID" value="CCD24533.1"/>
    <property type="molecule type" value="Genomic_DNA"/>
</dbReference>
<dbReference type="EC" id="2.7.1.17" evidence="6"/>
<comment type="function">
    <text evidence="6">Highly specific D-xylulose kinase which participates in the catabolism of xylose. Xylose is a major component of hemicelluloses such as xylan. Most fungi utilize D-xylose via three enzymatic reactions, xylose reductase (XR), xylitol dehydrogenase (XDH), and xylulokinase, to form xylulose 5-phosphate, which enters pentose phosphate pathway.</text>
</comment>
<proteinExistence type="inferred from homology"/>
<dbReference type="Gene3D" id="3.30.420.40">
    <property type="match status" value="2"/>
</dbReference>
<protein>
    <recommendedName>
        <fullName evidence="6">Xylulose kinase</fullName>
        <ecNumber evidence="6">2.7.1.17</ecNumber>
    </recommendedName>
</protein>
<feature type="domain" description="Carbohydrate kinase FGGY N-terminal" evidence="7">
    <location>
        <begin position="136"/>
        <end position="289"/>
    </location>
</feature>
<dbReference type="GO" id="GO:0005829">
    <property type="term" value="C:cytosol"/>
    <property type="evidence" value="ECO:0007669"/>
    <property type="project" value="TreeGrafter"/>
</dbReference>
<evidence type="ECO:0000256" key="2">
    <source>
        <dbReference type="ARBA" id="ARBA00022629"/>
    </source>
</evidence>
<dbReference type="SUPFAM" id="SSF53067">
    <property type="entry name" value="Actin-like ATPase domain"/>
    <property type="match status" value="2"/>
</dbReference>
<dbReference type="AlphaFoldDB" id="G0W9S2"/>
<evidence type="ECO:0000256" key="1">
    <source>
        <dbReference type="ARBA" id="ARBA00009156"/>
    </source>
</evidence>
<dbReference type="PANTHER" id="PTHR10196">
    <property type="entry name" value="SUGAR KINASE"/>
    <property type="match status" value="1"/>
</dbReference>
<keyword evidence="6" id="KW-0119">Carbohydrate metabolism</keyword>
<dbReference type="HOGENOM" id="CLU_016149_5_0_1"/>
<keyword evidence="6" id="KW-0547">Nucleotide-binding</keyword>
<keyword evidence="4 6" id="KW-0418">Kinase</keyword>
<evidence type="ECO:0000313" key="10">
    <source>
        <dbReference type="Proteomes" id="UP000000689"/>
    </source>
</evidence>
<gene>
    <name evidence="9" type="primary">NDAI0D02190</name>
    <name evidence="9" type="ordered locus">NDAI_0D02190</name>
</gene>
<dbReference type="KEGG" id="ndi:NDAI_0D02190"/>
<dbReference type="Proteomes" id="UP000000689">
    <property type="component" value="Chromosome 4"/>
</dbReference>
<dbReference type="OrthoDB" id="1728974at2759"/>
<evidence type="ECO:0000256" key="3">
    <source>
        <dbReference type="ARBA" id="ARBA00022679"/>
    </source>
</evidence>
<dbReference type="InterPro" id="IPR018485">
    <property type="entry name" value="FGGY_C"/>
</dbReference>
<dbReference type="RefSeq" id="XP_003669776.1">
    <property type="nucleotide sequence ID" value="XM_003669728.1"/>
</dbReference>
<feature type="domain" description="Carbohydrate kinase FGGY C-terminal" evidence="8">
    <location>
        <begin position="302"/>
        <end position="529"/>
    </location>
</feature>
<evidence type="ECO:0000259" key="8">
    <source>
        <dbReference type="Pfam" id="PF02782"/>
    </source>
</evidence>
<dbReference type="GO" id="GO:0042732">
    <property type="term" value="P:D-xylose metabolic process"/>
    <property type="evidence" value="ECO:0007669"/>
    <property type="project" value="UniProtKB-UniRule"/>
</dbReference>
<organism evidence="9 10">
    <name type="scientific">Naumovozyma dairenensis (strain ATCC 10597 / BCRC 20456 / CBS 421 / NBRC 0211 / NRRL Y-12639)</name>
    <name type="common">Saccharomyces dairenensis</name>
    <dbReference type="NCBI Taxonomy" id="1071378"/>
    <lineage>
        <taxon>Eukaryota</taxon>
        <taxon>Fungi</taxon>
        <taxon>Dikarya</taxon>
        <taxon>Ascomycota</taxon>
        <taxon>Saccharomycotina</taxon>
        <taxon>Saccharomycetes</taxon>
        <taxon>Saccharomycetales</taxon>
        <taxon>Saccharomycetaceae</taxon>
        <taxon>Naumovozyma</taxon>
    </lineage>
</organism>
<dbReference type="GO" id="GO:0004856">
    <property type="term" value="F:D-xylulokinase activity"/>
    <property type="evidence" value="ECO:0007669"/>
    <property type="project" value="UniProtKB-UniRule"/>
</dbReference>
<sequence>MMEKQAYYLGFDLSTQQLKCLAINQDLKIIHSETVEFEKELPHYNTKKGVYLHEDEVASPVFMWLEAIDLVFMKYVNSGFNLGKVKAISGSAQQHGSVYWTTEADFLLQSLSDNHDKSLLSVLAPNAFSWELSPNWQDHSTGSQCTEFEKKVGGPKQLASLTGSKAHYRFTGPQIMKFVGKNPEGYERTKTISLVSNFLSSILCGKLVPLEEADACGMNLYDIKEHKFDEGCLSLIDKDTNNIRRKLMDPPTRCPEPICLGNISQYFVKKYGFQSNCSIYPITGDNLATICSLPLKTNDILVSLGTSTTVLLVTDHYNPSPNYHLFIHPTIANNFMGMICYCNGSLAREEIRDELNKSAGLTNSSWDLFDKAVLADDIHTDNELGLYFPLGEIVPSTKATYKRIELDPKTKLISKIVPKFQDIRHDAKNIVESQALSCRIRIYPLLSSDAEHSRETSDNIHTKVKFDGSELPLSEYLNKRPNRAFFVGGASKNDSIVRKFAQVIGAKEANYRLDTPNSCALGGCFKAIWSHLVVTGRIDDPFSVYLEAHFLWDELDRFYEPDQEAWEMYNKKIEAMSNLEALL</sequence>
<dbReference type="GO" id="GO:0005524">
    <property type="term" value="F:ATP binding"/>
    <property type="evidence" value="ECO:0007669"/>
    <property type="project" value="UniProtKB-UniRule"/>
</dbReference>
<dbReference type="STRING" id="1071378.G0W9S2"/>
<keyword evidence="2 6" id="KW-0859">Xylose metabolism</keyword>
<evidence type="ECO:0000313" key="9">
    <source>
        <dbReference type="EMBL" id="CCD24533.1"/>
    </source>
</evidence>
<dbReference type="InterPro" id="IPR043129">
    <property type="entry name" value="ATPase_NBD"/>
</dbReference>
<evidence type="ECO:0000256" key="4">
    <source>
        <dbReference type="ARBA" id="ARBA00022777"/>
    </source>
</evidence>
<dbReference type="InterPro" id="IPR042024">
    <property type="entry name" value="D-XK_euk"/>
</dbReference>
<dbReference type="Pfam" id="PF00370">
    <property type="entry name" value="FGGY_N"/>
    <property type="match status" value="1"/>
</dbReference>
<reference evidence="9 10" key="1">
    <citation type="journal article" date="2011" name="Proc. Natl. Acad. Sci. U.S.A.">
        <title>Evolutionary erosion of yeast sex chromosomes by mating-type switching accidents.</title>
        <authorList>
            <person name="Gordon J.L."/>
            <person name="Armisen D."/>
            <person name="Proux-Wera E."/>
            <person name="Oheigeartaigh S.S."/>
            <person name="Byrne K.P."/>
            <person name="Wolfe K.H."/>
        </authorList>
    </citation>
    <scope>NUCLEOTIDE SEQUENCE [LARGE SCALE GENOMIC DNA]</scope>
    <source>
        <strain evidence="10">ATCC 10597 / BCRC 20456 / CBS 421 / NBRC 0211 / NRRL Y-12639</strain>
    </source>
</reference>
<keyword evidence="3 6" id="KW-0808">Transferase</keyword>
<dbReference type="PANTHER" id="PTHR10196:SF57">
    <property type="entry name" value="XYLULOSE KINASE"/>
    <property type="match status" value="1"/>
</dbReference>
<keyword evidence="10" id="KW-1185">Reference proteome</keyword>
<evidence type="ECO:0000256" key="5">
    <source>
        <dbReference type="ARBA" id="ARBA00048885"/>
    </source>
</evidence>
<comment type="similarity">
    <text evidence="1 6">Belongs to the FGGY kinase family.</text>
</comment>
<dbReference type="CDD" id="cd07776">
    <property type="entry name" value="ASKHA_NBD_FGGY_SpXK-like"/>
    <property type="match status" value="1"/>
</dbReference>